<gene>
    <name evidence="11" type="ORF">SAMN05192585_11829</name>
</gene>
<dbReference type="EMBL" id="FNID01000018">
    <property type="protein sequence ID" value="SDN39673.1"/>
    <property type="molecule type" value="Genomic_DNA"/>
</dbReference>
<reference evidence="11 12" key="1">
    <citation type="submission" date="2016-10" db="EMBL/GenBank/DDBJ databases">
        <authorList>
            <person name="de Groot N.N."/>
        </authorList>
    </citation>
    <scope>NUCLEOTIDE SEQUENCE [LARGE SCALE GENOMIC DNA]</scope>
    <source>
        <strain evidence="11 12">CGMCC 1.5012</strain>
    </source>
</reference>
<keyword evidence="7" id="KW-0862">Zinc</keyword>
<dbReference type="GO" id="GO:0016747">
    <property type="term" value="F:acyltransferase activity, transferring groups other than amino-acyl groups"/>
    <property type="evidence" value="ECO:0007669"/>
    <property type="project" value="InterPro"/>
</dbReference>
<dbReference type="PIRSF" id="PIRSF010130">
    <property type="entry name" value="PduL"/>
    <property type="match status" value="1"/>
</dbReference>
<comment type="catalytic activity">
    <reaction evidence="9 10">
        <text>propanoyl-CoA + phosphate = propanoyl phosphate + CoA</text>
        <dbReference type="Rhea" id="RHEA:28046"/>
        <dbReference type="ChEBI" id="CHEBI:43474"/>
        <dbReference type="ChEBI" id="CHEBI:57287"/>
        <dbReference type="ChEBI" id="CHEBI:57392"/>
        <dbReference type="ChEBI" id="CHEBI:58933"/>
        <dbReference type="EC" id="2.3.1.222"/>
    </reaction>
</comment>
<organism evidence="11 12">
    <name type="scientific">Acetanaerobacterium elongatum</name>
    <dbReference type="NCBI Taxonomy" id="258515"/>
    <lineage>
        <taxon>Bacteria</taxon>
        <taxon>Bacillati</taxon>
        <taxon>Bacillota</taxon>
        <taxon>Clostridia</taxon>
        <taxon>Eubacteriales</taxon>
        <taxon>Oscillospiraceae</taxon>
        <taxon>Acetanaerobacterium</taxon>
    </lineage>
</organism>
<sequence length="218" mass="23656">MVIRMNCDKATVEQVTKLVLESLQQYSSIKTEVPVGVSARHIHLNKNDLVRLFGEGYVLHQLKPLSQPGQYAAEETVDITGPKGKIPKVRILGPERSATQVEITATDMRKLGINAPVRTSGDLKGTPGITITGPKGEITIDEGVIISDRHIHMTPADAVAYGVADGQKVKLLAEGEKGGILHNVIIRVSDKYALDCHIDTDDASAFLIRQGQVLHIIK</sequence>
<dbReference type="STRING" id="258515.SAMN05192585_11829"/>
<comment type="function">
    <text evidence="10">Involved in 1,2-propanediol (1,2-PD) degradation by catalyzing the conversion of propanoyl-CoA to propanoyl-phosphate.</text>
</comment>
<evidence type="ECO:0000256" key="10">
    <source>
        <dbReference type="PIRNR" id="PIRNR010130"/>
    </source>
</evidence>
<dbReference type="UniPathway" id="UPA00621"/>
<dbReference type="GO" id="GO:0051144">
    <property type="term" value="P:1,2-propanediol catabolic process"/>
    <property type="evidence" value="ECO:0007669"/>
    <property type="project" value="UniProtKB-UniPathway"/>
</dbReference>
<keyword evidence="6" id="KW-0479">Metal-binding</keyword>
<dbReference type="InterPro" id="IPR008300">
    <property type="entry name" value="PTAC"/>
</dbReference>
<proteinExistence type="inferred from homology"/>
<evidence type="ECO:0000256" key="2">
    <source>
        <dbReference type="ARBA" id="ARBA00007342"/>
    </source>
</evidence>
<comment type="pathway">
    <text evidence="10">Polyol metabolism; 1,2-propanediol degradation.</text>
</comment>
<dbReference type="AlphaFoldDB" id="A0A1H0B2X8"/>
<dbReference type="EC" id="2.3.1.222" evidence="3 10"/>
<evidence type="ECO:0000256" key="3">
    <source>
        <dbReference type="ARBA" id="ARBA00012206"/>
    </source>
</evidence>
<dbReference type="Proteomes" id="UP000199182">
    <property type="component" value="Unassembled WGS sequence"/>
</dbReference>
<protein>
    <recommendedName>
        <fullName evidence="4 10">Phosphate propanoyltransferase</fullName>
        <ecNumber evidence="3 10">2.3.1.222</ecNumber>
    </recommendedName>
</protein>
<accession>A0A1H0B2X8</accession>
<keyword evidence="8 10" id="KW-0012">Acyltransferase</keyword>
<evidence type="ECO:0000313" key="12">
    <source>
        <dbReference type="Proteomes" id="UP000199182"/>
    </source>
</evidence>
<evidence type="ECO:0000256" key="9">
    <source>
        <dbReference type="ARBA" id="ARBA00047589"/>
    </source>
</evidence>
<evidence type="ECO:0000256" key="6">
    <source>
        <dbReference type="ARBA" id="ARBA00022723"/>
    </source>
</evidence>
<keyword evidence="12" id="KW-1185">Reference proteome</keyword>
<keyword evidence="5 10" id="KW-0808">Transferase</keyword>
<evidence type="ECO:0000256" key="8">
    <source>
        <dbReference type="ARBA" id="ARBA00023315"/>
    </source>
</evidence>
<dbReference type="Pfam" id="PF06130">
    <property type="entry name" value="PTAC"/>
    <property type="match status" value="1"/>
</dbReference>
<comment type="cofactor">
    <cofactor evidence="1">
        <name>Zn(2+)</name>
        <dbReference type="ChEBI" id="CHEBI:29105"/>
    </cofactor>
</comment>
<evidence type="ECO:0000313" key="11">
    <source>
        <dbReference type="EMBL" id="SDN39673.1"/>
    </source>
</evidence>
<dbReference type="NCBIfam" id="NF011652">
    <property type="entry name" value="PRK15070.1"/>
    <property type="match status" value="1"/>
</dbReference>
<evidence type="ECO:0000256" key="4">
    <source>
        <dbReference type="ARBA" id="ARBA00020837"/>
    </source>
</evidence>
<comment type="similarity">
    <text evidence="2 10">Belongs to the PduL family.</text>
</comment>
<evidence type="ECO:0000256" key="5">
    <source>
        <dbReference type="ARBA" id="ARBA00022679"/>
    </source>
</evidence>
<evidence type="ECO:0000256" key="1">
    <source>
        <dbReference type="ARBA" id="ARBA00001947"/>
    </source>
</evidence>
<name>A0A1H0B2X8_9FIRM</name>
<evidence type="ECO:0000256" key="7">
    <source>
        <dbReference type="ARBA" id="ARBA00022833"/>
    </source>
</evidence>
<dbReference type="PANTHER" id="PTHR39453">
    <property type="entry name" value="PHOSPHATE PROPANOYLTRANSFERASE"/>
    <property type="match status" value="1"/>
</dbReference>
<dbReference type="RefSeq" id="WP_242871717.1">
    <property type="nucleotide sequence ID" value="NZ_FNID01000018.1"/>
</dbReference>
<dbReference type="GO" id="GO:0046872">
    <property type="term" value="F:metal ion binding"/>
    <property type="evidence" value="ECO:0007669"/>
    <property type="project" value="UniProtKB-KW"/>
</dbReference>
<dbReference type="PANTHER" id="PTHR39453:SF1">
    <property type="entry name" value="PHOSPHATE PROPANOYLTRANSFERASE"/>
    <property type="match status" value="1"/>
</dbReference>